<keyword evidence="5" id="KW-0675">Receptor</keyword>
<keyword evidence="3" id="KW-1133">Transmembrane helix</keyword>
<dbReference type="Pfam" id="PF01094">
    <property type="entry name" value="ANF_receptor"/>
    <property type="match status" value="1"/>
</dbReference>
<dbReference type="PRINTS" id="PR00248">
    <property type="entry name" value="GPCRMGR"/>
</dbReference>
<dbReference type="InterPro" id="IPR000337">
    <property type="entry name" value="GPCR_3"/>
</dbReference>
<dbReference type="EMBL" id="MCGO01000030">
    <property type="protein sequence ID" value="ORY42034.1"/>
    <property type="molecule type" value="Genomic_DNA"/>
</dbReference>
<keyword evidence="4" id="KW-0472">Membrane</keyword>
<evidence type="ECO:0000313" key="9">
    <source>
        <dbReference type="Proteomes" id="UP000193642"/>
    </source>
</evidence>
<dbReference type="InterPro" id="IPR050726">
    <property type="entry name" value="mGluR"/>
</dbReference>
<dbReference type="SUPFAM" id="SSF53822">
    <property type="entry name" value="Periplasmic binding protein-like I"/>
    <property type="match status" value="1"/>
</dbReference>
<sequence length="476" mass="52872">MVTSIALGLIGNYCTIPGVSVNGALVSNMTSVYDPGQIDYYGNSGPAFFTDVMSVFAVEYAQSIGILPGVKIKLRRFTDCGQYEPLLDQSYSGSPSGFALSILAQDIVETYPDVIGVIGTEYSSTAKGVAEVLSNNKITYCSTASGAPSLSDKKKYPYFWRVVPSAGTGEHFYQLLSSFNVTRVAVVYQSNSELGRGFASDFLQSMMAHGITVIAYMPVSLEASQEMIEYVGKSLDASSVKYIFLSGSGSFLGKILDGLGRANFFSQDKVWLVANLVSTPSPDTVLVANKTGIILMYPKGFPNTSLQKTVMSQFLEKYPAATDPEFVYLYQTFDCVMLMLLGLQNLVRSNSSFTIDMLAKRQLQEHINFTLFQNLGYSGLVNSPVELTDNGDLASPWAAYYYTGDYLNITGTIFWENCWTHLYQRSVKRITTLLYSRIVMILNQFFMEDLLLLHRMEDKLCQISYNIQCRIDMELY</sequence>
<dbReference type="InterPro" id="IPR028082">
    <property type="entry name" value="Peripla_BP_I"/>
</dbReference>
<reference evidence="8 9" key="1">
    <citation type="submission" date="2016-07" db="EMBL/GenBank/DDBJ databases">
        <title>Pervasive Adenine N6-methylation of Active Genes in Fungi.</title>
        <authorList>
            <consortium name="DOE Joint Genome Institute"/>
            <person name="Mondo S.J."/>
            <person name="Dannebaum R.O."/>
            <person name="Kuo R.C."/>
            <person name="Labutti K."/>
            <person name="Haridas S."/>
            <person name="Kuo A."/>
            <person name="Salamov A."/>
            <person name="Ahrendt S.R."/>
            <person name="Lipzen A."/>
            <person name="Sullivan W."/>
            <person name="Andreopoulos W.B."/>
            <person name="Clum A."/>
            <person name="Lindquist E."/>
            <person name="Daum C."/>
            <person name="Ramamoorthy G.K."/>
            <person name="Gryganskyi A."/>
            <person name="Culley D."/>
            <person name="Magnuson J.K."/>
            <person name="James T.Y."/>
            <person name="O'Malley M.A."/>
            <person name="Stajich J.E."/>
            <person name="Spatafora J.W."/>
            <person name="Visel A."/>
            <person name="Grigoriev I.V."/>
        </authorList>
    </citation>
    <scope>NUCLEOTIDE SEQUENCE [LARGE SCALE GENOMIC DNA]</scope>
    <source>
        <strain evidence="8 9">JEL800</strain>
    </source>
</reference>
<evidence type="ECO:0000256" key="4">
    <source>
        <dbReference type="ARBA" id="ARBA00023136"/>
    </source>
</evidence>
<keyword evidence="6" id="KW-0325">Glycoprotein</keyword>
<evidence type="ECO:0000313" key="8">
    <source>
        <dbReference type="EMBL" id="ORY42034.1"/>
    </source>
</evidence>
<keyword evidence="2" id="KW-0812">Transmembrane</keyword>
<dbReference type="Gene3D" id="3.40.50.2300">
    <property type="match status" value="2"/>
</dbReference>
<dbReference type="STRING" id="329046.A0A1Y2C584"/>
<accession>A0A1Y2C584</accession>
<evidence type="ECO:0000256" key="3">
    <source>
        <dbReference type="ARBA" id="ARBA00022989"/>
    </source>
</evidence>
<protein>
    <submittedName>
        <fullName evidence="8">Periplasmic binding protein-like I</fullName>
    </submittedName>
</protein>
<comment type="subcellular location">
    <subcellularLocation>
        <location evidence="1">Membrane</location>
        <topology evidence="1">Multi-pass membrane protein</topology>
    </subcellularLocation>
</comment>
<dbReference type="Proteomes" id="UP000193642">
    <property type="component" value="Unassembled WGS sequence"/>
</dbReference>
<name>A0A1Y2C584_9FUNG</name>
<evidence type="ECO:0000256" key="2">
    <source>
        <dbReference type="ARBA" id="ARBA00022692"/>
    </source>
</evidence>
<dbReference type="GO" id="GO:0004930">
    <property type="term" value="F:G protein-coupled receptor activity"/>
    <property type="evidence" value="ECO:0007669"/>
    <property type="project" value="InterPro"/>
</dbReference>
<dbReference type="OrthoDB" id="2156141at2759"/>
<dbReference type="PANTHER" id="PTHR24060">
    <property type="entry name" value="METABOTROPIC GLUTAMATE RECEPTOR"/>
    <property type="match status" value="1"/>
</dbReference>
<evidence type="ECO:0000256" key="1">
    <source>
        <dbReference type="ARBA" id="ARBA00004141"/>
    </source>
</evidence>
<evidence type="ECO:0000259" key="7">
    <source>
        <dbReference type="Pfam" id="PF01094"/>
    </source>
</evidence>
<dbReference type="InterPro" id="IPR001828">
    <property type="entry name" value="ANF_lig-bd_rcpt"/>
</dbReference>
<comment type="caution">
    <text evidence="8">The sequence shown here is derived from an EMBL/GenBank/DDBJ whole genome shotgun (WGS) entry which is preliminary data.</text>
</comment>
<organism evidence="8 9">
    <name type="scientific">Rhizoclosmatium globosum</name>
    <dbReference type="NCBI Taxonomy" id="329046"/>
    <lineage>
        <taxon>Eukaryota</taxon>
        <taxon>Fungi</taxon>
        <taxon>Fungi incertae sedis</taxon>
        <taxon>Chytridiomycota</taxon>
        <taxon>Chytridiomycota incertae sedis</taxon>
        <taxon>Chytridiomycetes</taxon>
        <taxon>Chytridiales</taxon>
        <taxon>Chytriomycetaceae</taxon>
        <taxon>Rhizoclosmatium</taxon>
    </lineage>
</organism>
<proteinExistence type="predicted"/>
<evidence type="ECO:0000256" key="5">
    <source>
        <dbReference type="ARBA" id="ARBA00023170"/>
    </source>
</evidence>
<gene>
    <name evidence="8" type="ORF">BCR33DRAFT_330191</name>
</gene>
<feature type="domain" description="Receptor ligand binding region" evidence="7">
    <location>
        <begin position="56"/>
        <end position="396"/>
    </location>
</feature>
<dbReference type="GO" id="GO:0016020">
    <property type="term" value="C:membrane"/>
    <property type="evidence" value="ECO:0007669"/>
    <property type="project" value="UniProtKB-SubCell"/>
</dbReference>
<evidence type="ECO:0000256" key="6">
    <source>
        <dbReference type="ARBA" id="ARBA00023180"/>
    </source>
</evidence>
<keyword evidence="9" id="KW-1185">Reference proteome</keyword>
<dbReference type="AlphaFoldDB" id="A0A1Y2C584"/>